<gene>
    <name evidence="1" type="ORF">EFLFYP64_02640</name>
</gene>
<proteinExistence type="predicted"/>
<dbReference type="EMBL" id="CACRTQ010000065">
    <property type="protein sequence ID" value="VYU53023.1"/>
    <property type="molecule type" value="Genomic_DNA"/>
</dbReference>
<accession>A0A6N3FNA4</accession>
<name>A0A6N3FNA4_ENTFC</name>
<sequence>MENNTEKKQLERIDDLIDRQLSFIERTPTVDNVDVLIKLIQVRNEYKKIVIENTPVNYEWMKPSLADRTRKSAVDFICGRRESKWQ</sequence>
<dbReference type="RefSeq" id="WP_142423296.1">
    <property type="nucleotide sequence ID" value="NZ_CACRTQ010000065.1"/>
</dbReference>
<organism evidence="1">
    <name type="scientific">Enterococcus faecium</name>
    <name type="common">Streptococcus faecium</name>
    <dbReference type="NCBI Taxonomy" id="1352"/>
    <lineage>
        <taxon>Bacteria</taxon>
        <taxon>Bacillati</taxon>
        <taxon>Bacillota</taxon>
        <taxon>Bacilli</taxon>
        <taxon>Lactobacillales</taxon>
        <taxon>Enterococcaceae</taxon>
        <taxon>Enterococcus</taxon>
    </lineage>
</organism>
<evidence type="ECO:0000313" key="1">
    <source>
        <dbReference type="EMBL" id="VYU53023.1"/>
    </source>
</evidence>
<protein>
    <submittedName>
        <fullName evidence="1">Uncharacterized protein</fullName>
    </submittedName>
</protein>
<reference evidence="1" key="1">
    <citation type="submission" date="2019-11" db="EMBL/GenBank/DDBJ databases">
        <authorList>
            <person name="Feng L."/>
        </authorList>
    </citation>
    <scope>NUCLEOTIDE SEQUENCE</scope>
    <source>
        <strain evidence="1">EFaeciumLFYP64</strain>
    </source>
</reference>
<dbReference type="AlphaFoldDB" id="A0A6N3FNA4"/>